<evidence type="ECO:0000256" key="4">
    <source>
        <dbReference type="ARBA" id="ARBA00022840"/>
    </source>
</evidence>
<dbReference type="Gene3D" id="1.10.510.10">
    <property type="entry name" value="Transferase(Phosphotransferase) domain 1"/>
    <property type="match status" value="1"/>
</dbReference>
<dbReference type="AlphaFoldDB" id="A0A2T3Z1D9"/>
<evidence type="ECO:0000256" key="5">
    <source>
        <dbReference type="SAM" id="MobiDB-lite"/>
    </source>
</evidence>
<reference evidence="7 8" key="1">
    <citation type="submission" date="2016-07" db="EMBL/GenBank/DDBJ databases">
        <title>Multiple horizontal gene transfer events from other fungi enriched the ability of initially mycotrophic Trichoderma (Ascomycota) to feed on dead plant biomass.</title>
        <authorList>
            <consortium name="DOE Joint Genome Institute"/>
            <person name="Aerts A."/>
            <person name="Atanasova L."/>
            <person name="Chenthamara K."/>
            <person name="Zhang J."/>
            <person name="Grujic M."/>
            <person name="Henrissat B."/>
            <person name="Kuo A."/>
            <person name="Salamov A."/>
            <person name="Lipzen A."/>
            <person name="Labutti K."/>
            <person name="Barry K."/>
            <person name="Miao Y."/>
            <person name="Rahimi M.J."/>
            <person name="Shen Q."/>
            <person name="Grigoriev I.V."/>
            <person name="Kubicek C.P."/>
            <person name="Druzhinina I.S."/>
        </authorList>
    </citation>
    <scope>NUCLEOTIDE SEQUENCE [LARGE SCALE GENOMIC DNA]</scope>
    <source>
        <strain evidence="7 8">CBS 433.97</strain>
    </source>
</reference>
<feature type="compositionally biased region" description="Polar residues" evidence="5">
    <location>
        <begin position="543"/>
        <end position="556"/>
    </location>
</feature>
<feature type="compositionally biased region" description="Low complexity" evidence="5">
    <location>
        <begin position="589"/>
        <end position="604"/>
    </location>
</feature>
<dbReference type="Gene3D" id="3.30.200.20">
    <property type="entry name" value="Phosphorylase Kinase, domain 1"/>
    <property type="match status" value="1"/>
</dbReference>
<dbReference type="PROSITE" id="PS50011">
    <property type="entry name" value="PROTEIN_KINASE_DOM"/>
    <property type="match status" value="1"/>
</dbReference>
<dbReference type="SUPFAM" id="SSF56112">
    <property type="entry name" value="Protein kinase-like (PK-like)"/>
    <property type="match status" value="1"/>
</dbReference>
<dbReference type="PANTHER" id="PTHR43289:SF33">
    <property type="entry name" value="SERINE_THREONINE KINASE 31"/>
    <property type="match status" value="1"/>
</dbReference>
<dbReference type="InterPro" id="IPR008271">
    <property type="entry name" value="Ser/Thr_kinase_AS"/>
</dbReference>
<feature type="compositionally biased region" description="Basic residues" evidence="5">
    <location>
        <begin position="480"/>
        <end position="498"/>
    </location>
</feature>
<accession>A0A2T3Z1D9</accession>
<evidence type="ECO:0000313" key="7">
    <source>
        <dbReference type="EMBL" id="PTB38621.1"/>
    </source>
</evidence>
<feature type="compositionally biased region" description="Low complexity" evidence="5">
    <location>
        <begin position="561"/>
        <end position="574"/>
    </location>
</feature>
<dbReference type="PROSITE" id="PS00108">
    <property type="entry name" value="PROTEIN_KINASE_ST"/>
    <property type="match status" value="1"/>
</dbReference>
<evidence type="ECO:0000256" key="1">
    <source>
        <dbReference type="ARBA" id="ARBA00022679"/>
    </source>
</evidence>
<feature type="region of interest" description="Disordered" evidence="5">
    <location>
        <begin position="475"/>
        <end position="751"/>
    </location>
</feature>
<organism evidence="7 8">
    <name type="scientific">Trichoderma asperellum (strain ATCC 204424 / CBS 433.97 / NBRC 101777)</name>
    <dbReference type="NCBI Taxonomy" id="1042311"/>
    <lineage>
        <taxon>Eukaryota</taxon>
        <taxon>Fungi</taxon>
        <taxon>Dikarya</taxon>
        <taxon>Ascomycota</taxon>
        <taxon>Pezizomycotina</taxon>
        <taxon>Sordariomycetes</taxon>
        <taxon>Hypocreomycetidae</taxon>
        <taxon>Hypocreales</taxon>
        <taxon>Hypocreaceae</taxon>
        <taxon>Trichoderma</taxon>
    </lineage>
</organism>
<name>A0A2T3Z1D9_TRIA4</name>
<dbReference type="Pfam" id="PF00069">
    <property type="entry name" value="Pkinase"/>
    <property type="match status" value="1"/>
</dbReference>
<dbReference type="STRING" id="1042311.A0A2T3Z1D9"/>
<evidence type="ECO:0000313" key="8">
    <source>
        <dbReference type="Proteomes" id="UP000240493"/>
    </source>
</evidence>
<feature type="domain" description="Protein kinase" evidence="6">
    <location>
        <begin position="65"/>
        <end position="388"/>
    </location>
</feature>
<gene>
    <name evidence="7" type="ORF">M441DRAFT_145900</name>
</gene>
<feature type="compositionally biased region" description="Polar residues" evidence="5">
    <location>
        <begin position="615"/>
        <end position="642"/>
    </location>
</feature>
<dbReference type="SMART" id="SM00220">
    <property type="entry name" value="S_TKc"/>
    <property type="match status" value="1"/>
</dbReference>
<keyword evidence="3" id="KW-0418">Kinase</keyword>
<keyword evidence="4" id="KW-0067">ATP-binding</keyword>
<dbReference type="GO" id="GO:0004674">
    <property type="term" value="F:protein serine/threonine kinase activity"/>
    <property type="evidence" value="ECO:0007669"/>
    <property type="project" value="TreeGrafter"/>
</dbReference>
<dbReference type="InterPro" id="IPR011009">
    <property type="entry name" value="Kinase-like_dom_sf"/>
</dbReference>
<dbReference type="PANTHER" id="PTHR43289">
    <property type="entry name" value="MITOGEN-ACTIVATED PROTEIN KINASE KINASE KINASE 20-RELATED"/>
    <property type="match status" value="1"/>
</dbReference>
<feature type="compositionally biased region" description="Polar residues" evidence="5">
    <location>
        <begin position="506"/>
        <end position="515"/>
    </location>
</feature>
<dbReference type="Proteomes" id="UP000240493">
    <property type="component" value="Unassembled WGS sequence"/>
</dbReference>
<protein>
    <recommendedName>
        <fullName evidence="6">Protein kinase domain-containing protein</fullName>
    </recommendedName>
</protein>
<evidence type="ECO:0000259" key="6">
    <source>
        <dbReference type="PROSITE" id="PS50011"/>
    </source>
</evidence>
<dbReference type="GO" id="GO:0005524">
    <property type="term" value="F:ATP binding"/>
    <property type="evidence" value="ECO:0007669"/>
    <property type="project" value="UniProtKB-KW"/>
</dbReference>
<dbReference type="InterPro" id="IPR000719">
    <property type="entry name" value="Prot_kinase_dom"/>
</dbReference>
<dbReference type="OrthoDB" id="248923at2759"/>
<dbReference type="CDD" id="cd00180">
    <property type="entry name" value="PKc"/>
    <property type="match status" value="1"/>
</dbReference>
<keyword evidence="2" id="KW-0547">Nucleotide-binding</keyword>
<feature type="compositionally biased region" description="Polar residues" evidence="5">
    <location>
        <begin position="653"/>
        <end position="663"/>
    </location>
</feature>
<keyword evidence="8" id="KW-1185">Reference proteome</keyword>
<feature type="compositionally biased region" description="Acidic residues" evidence="5">
    <location>
        <begin position="716"/>
        <end position="726"/>
    </location>
</feature>
<keyword evidence="1" id="KW-0808">Transferase</keyword>
<sequence>MGDRGIGWITVSHRRLVSHGQAQSWDEQELLEREAIAAWDTDEQWPSVHKPTFNGADAKRFDSRLTPLDYLGGGAFGHVDKVVHGSVCLARKRIVRRRGLTIEDLRQEGLTMSKLDHRHVVKLVAAYMPRPHELCLLIWPAAVCDLDTLLDNLDAIRTGKGDREDIMARLDALGLNDLSAIEPSTEDQIMDSPAKCPFEFLRGVVGCVARAMAYCHLNSVRHLDIKPSNILLKANRVYLADFGISKDVSGQDQTTIDGNPGTEKWRAPELYSEDGASMQLSDIYSLGLVYLNIATVLYNVRLSEFDDALNYDVDLSRGEKLAIREAKLKRLLDTLTSHALVTPQFMFTYEGQETVKPRPLVSLIAKMIAPSPRARLPADKVDEKLSMIGGIQQIYHGDCCKRPLPWVEGRWDKKFVALLSLKAENDDLKKKIAELHGRDETYEKRLENARKAHEHDVTKLQALLKSAEEKCRMLEQAQGGRRKHHDREHHQQHQHQHRQSGLGVRQQRTSRSPTPNGVGRGQTKARSSPSAIPQRPPIRPLHQPSSPRNSSVNFQIPTPPSRSSESLSRFSNSSTVKAAQQVSPGLANRTSSTTSLSGYTLRSRGSGSKLPLPVTPSSRSGTPNLHQEQSMTDSSMASSIFSRKSIETVPTPAHNSPIVSRVSTAGDGPDLDWGALPTRRDRDRTRPSTPPPPPSPGLSLSPSVISSPMTQRSFAEYDDDDDDDGGGGDPNATTKPQRKIPSLQPMKSWAEVAKKELKQLNRRMQ</sequence>
<evidence type="ECO:0000256" key="3">
    <source>
        <dbReference type="ARBA" id="ARBA00022777"/>
    </source>
</evidence>
<dbReference type="EMBL" id="KZ679265">
    <property type="protein sequence ID" value="PTB38621.1"/>
    <property type="molecule type" value="Genomic_DNA"/>
</dbReference>
<proteinExistence type="predicted"/>
<evidence type="ECO:0000256" key="2">
    <source>
        <dbReference type="ARBA" id="ARBA00022741"/>
    </source>
</evidence>
<feature type="compositionally biased region" description="Polar residues" evidence="5">
    <location>
        <begin position="704"/>
        <end position="713"/>
    </location>
</feature>